<protein>
    <submittedName>
        <fullName evidence="2">Kelch domain-containing protein 8B-like</fullName>
    </submittedName>
</protein>
<dbReference type="Gene3D" id="2.120.10.80">
    <property type="entry name" value="Kelch-type beta propeller"/>
    <property type="match status" value="1"/>
</dbReference>
<keyword evidence="1" id="KW-1185">Reference proteome</keyword>
<gene>
    <name evidence="2" type="primary">LOC118424321</name>
</gene>
<organism evidence="1 2">
    <name type="scientific">Branchiostoma floridae</name>
    <name type="common">Florida lancelet</name>
    <name type="synonym">Amphioxus</name>
    <dbReference type="NCBI Taxonomy" id="7739"/>
    <lineage>
        <taxon>Eukaryota</taxon>
        <taxon>Metazoa</taxon>
        <taxon>Chordata</taxon>
        <taxon>Cephalochordata</taxon>
        <taxon>Leptocardii</taxon>
        <taxon>Amphioxiformes</taxon>
        <taxon>Branchiostomatidae</taxon>
        <taxon>Branchiostoma</taxon>
    </lineage>
</organism>
<dbReference type="RefSeq" id="XP_035688761.1">
    <property type="nucleotide sequence ID" value="XM_035832868.1"/>
</dbReference>
<dbReference type="PANTHER" id="PTHR46375">
    <property type="entry name" value="KELCH REPEAT AND BTB DOMAIN-CONTAINING PROTEIN 13-RELATED"/>
    <property type="match status" value="1"/>
</dbReference>
<reference evidence="2" key="2">
    <citation type="submission" date="2025-08" db="UniProtKB">
        <authorList>
            <consortium name="RefSeq"/>
        </authorList>
    </citation>
    <scope>IDENTIFICATION</scope>
    <source>
        <strain evidence="2">S238N-H82</strain>
        <tissue evidence="2">Testes</tissue>
    </source>
</reference>
<name>A0A9J7N1Y5_BRAFL</name>
<dbReference type="GeneID" id="118424321"/>
<evidence type="ECO:0000313" key="2">
    <source>
        <dbReference type="RefSeq" id="XP_035688761.1"/>
    </source>
</evidence>
<dbReference type="InterPro" id="IPR052392">
    <property type="entry name" value="Kelch-BTB_domain-containing"/>
</dbReference>
<evidence type="ECO:0000313" key="1">
    <source>
        <dbReference type="Proteomes" id="UP000001554"/>
    </source>
</evidence>
<proteinExistence type="predicted"/>
<reference evidence="1" key="1">
    <citation type="journal article" date="2020" name="Nat. Ecol. Evol.">
        <title>Deeply conserved synteny resolves early events in vertebrate evolution.</title>
        <authorList>
            <person name="Simakov O."/>
            <person name="Marletaz F."/>
            <person name="Yue J.X."/>
            <person name="O'Connell B."/>
            <person name="Jenkins J."/>
            <person name="Brandt A."/>
            <person name="Calef R."/>
            <person name="Tung C.H."/>
            <person name="Huang T.K."/>
            <person name="Schmutz J."/>
            <person name="Satoh N."/>
            <person name="Yu J.K."/>
            <person name="Putnam N.H."/>
            <person name="Green R.E."/>
            <person name="Rokhsar D.S."/>
        </authorList>
    </citation>
    <scope>NUCLEOTIDE SEQUENCE [LARGE SCALE GENOMIC DNA]</scope>
    <source>
        <strain evidence="1">S238N-H82</strain>
    </source>
</reference>
<sequence>MCAPGPIQAVAVVGNVLYAMVQSSFQFYDPATNTWKSLPFPPNCQYDTARMTAMDTTIFIVVDKGDNRSSNAYCYEVSEGRWSRIRSFPRSSDGVALTSCQGALFAIGGYAHHPVDPKVTQRRPPQNGFAFGLGQPSVPTPQIEHRKEPVSAVEAFFPPKKSWEAVSPTTRPHAEATTMVKADTIYIAGGQSLYAAVEMCRVLVKDDVTVSAWSVVPQPSCVHKFASQVTVIDRKAYFILGGQMHFTGKFVDTHTSEEDVEDMCLAFRKGLNTSGVEVCVTLALPEAKDE</sequence>
<dbReference type="SUPFAM" id="SSF117281">
    <property type="entry name" value="Kelch motif"/>
    <property type="match status" value="1"/>
</dbReference>
<accession>A0A9J7N1Y5</accession>
<dbReference type="AlphaFoldDB" id="A0A9J7N1Y5"/>
<dbReference type="KEGG" id="bfo:118424321"/>
<dbReference type="PANTHER" id="PTHR46375:SF3">
    <property type="entry name" value="KELCH REPEAT AND BTB DOMAIN-CONTAINING PROTEIN 13"/>
    <property type="match status" value="1"/>
</dbReference>
<dbReference type="Proteomes" id="UP000001554">
    <property type="component" value="Chromosome 10"/>
</dbReference>
<dbReference type="InterPro" id="IPR015915">
    <property type="entry name" value="Kelch-typ_b-propeller"/>
</dbReference>